<dbReference type="Proteomes" id="UP000230750">
    <property type="component" value="Unassembled WGS sequence"/>
</dbReference>
<keyword evidence="3" id="KW-1185">Reference proteome</keyword>
<feature type="compositionally biased region" description="Pro residues" evidence="1">
    <location>
        <begin position="35"/>
        <end position="45"/>
    </location>
</feature>
<dbReference type="EMBL" id="MRZV01001226">
    <property type="protein sequence ID" value="PIK39559.1"/>
    <property type="molecule type" value="Genomic_DNA"/>
</dbReference>
<accession>A0A2G8JV28</accession>
<dbReference type="AlphaFoldDB" id="A0A2G8JV28"/>
<feature type="region of interest" description="Disordered" evidence="1">
    <location>
        <begin position="25"/>
        <end position="61"/>
    </location>
</feature>
<reference evidence="2 3" key="1">
    <citation type="journal article" date="2017" name="PLoS Biol.">
        <title>The sea cucumber genome provides insights into morphological evolution and visceral regeneration.</title>
        <authorList>
            <person name="Zhang X."/>
            <person name="Sun L."/>
            <person name="Yuan J."/>
            <person name="Sun Y."/>
            <person name="Gao Y."/>
            <person name="Zhang L."/>
            <person name="Li S."/>
            <person name="Dai H."/>
            <person name="Hamel J.F."/>
            <person name="Liu C."/>
            <person name="Yu Y."/>
            <person name="Liu S."/>
            <person name="Lin W."/>
            <person name="Guo K."/>
            <person name="Jin S."/>
            <person name="Xu P."/>
            <person name="Storey K.B."/>
            <person name="Huan P."/>
            <person name="Zhang T."/>
            <person name="Zhou Y."/>
            <person name="Zhang J."/>
            <person name="Lin C."/>
            <person name="Li X."/>
            <person name="Xing L."/>
            <person name="Huo D."/>
            <person name="Sun M."/>
            <person name="Wang L."/>
            <person name="Mercier A."/>
            <person name="Li F."/>
            <person name="Yang H."/>
            <person name="Xiang J."/>
        </authorList>
    </citation>
    <scope>NUCLEOTIDE SEQUENCE [LARGE SCALE GENOMIC DNA]</scope>
    <source>
        <strain evidence="2">Shaxun</strain>
        <tissue evidence="2">Muscle</tissue>
    </source>
</reference>
<evidence type="ECO:0000256" key="1">
    <source>
        <dbReference type="SAM" id="MobiDB-lite"/>
    </source>
</evidence>
<feature type="compositionally biased region" description="Basic and acidic residues" evidence="1">
    <location>
        <begin position="47"/>
        <end position="59"/>
    </location>
</feature>
<proteinExistence type="predicted"/>
<evidence type="ECO:0000313" key="3">
    <source>
        <dbReference type="Proteomes" id="UP000230750"/>
    </source>
</evidence>
<sequence length="150" mass="16658">MPFPILSLLAAEYAGSTYPCSLQHDKHNQCNEGPSRPPSTPPPRSADPLHESIPSRHGPESPASRYVLTLISVSSFHQGRHTNLAIEEFVKKCFDRAYFIGVRGESRAFLYLYATDVTRYHQHDLINIAGVVDDALDVVLPTVATIRNSQ</sequence>
<protein>
    <submittedName>
        <fullName evidence="2">Uncharacterized protein</fullName>
    </submittedName>
</protein>
<gene>
    <name evidence="2" type="ORF">BSL78_23592</name>
</gene>
<comment type="caution">
    <text evidence="2">The sequence shown here is derived from an EMBL/GenBank/DDBJ whole genome shotgun (WGS) entry which is preliminary data.</text>
</comment>
<evidence type="ECO:0000313" key="2">
    <source>
        <dbReference type="EMBL" id="PIK39559.1"/>
    </source>
</evidence>
<name>A0A2G8JV28_STIJA</name>
<organism evidence="2 3">
    <name type="scientific">Stichopus japonicus</name>
    <name type="common">Sea cucumber</name>
    <dbReference type="NCBI Taxonomy" id="307972"/>
    <lineage>
        <taxon>Eukaryota</taxon>
        <taxon>Metazoa</taxon>
        <taxon>Echinodermata</taxon>
        <taxon>Eleutherozoa</taxon>
        <taxon>Echinozoa</taxon>
        <taxon>Holothuroidea</taxon>
        <taxon>Aspidochirotacea</taxon>
        <taxon>Aspidochirotida</taxon>
        <taxon>Stichopodidae</taxon>
        <taxon>Apostichopus</taxon>
    </lineage>
</organism>